<sequence length="617" mass="68215">MSFSSFRSSDLPSLSQLEEARQALHSSEHAFNVVSRKIKDAEDALAKIIKETKQTIDKYTVEQAAIQQEMTLIRGLIAPIRRLPSDLLREVFLTCFEHSASSAWTLAAVCSTWRRLALSVPILWSKIRLELTQNDSPDIIRLWVERSGLRCPLDIEITLQVSSNPATTSVTPRPRRGSRSCFSYPPPFPSPPISSVNNPPLNSHGLMLPSLGFLSPPYSHTNSPSSPNSSSSQHQASGRATNYWGYIAFYYLTSQIERWERFVFRFDRSFSSIPALKNITGPAPLLKHFEVTCSEPSGFYFDNTWTWLPTQQQTSVSSLRSFTLSHMPFKWSSSMLNNGGLTSISIRALAITTLSLDRLQHILTSNATSLIDVFLALPTTQCAILPLTPLTLPALTTLSFSGHHLLLTLLDNLVLPSLDSLSLTLDLSRHPDSLEDTLLSLIIRSSRPMLKSLTIAHGPNGLFYATPPILPGGVGSNFSPWSFLTEVPALTHLTASNSAVEPLLSMLTGPDEDTGFWVCPDLNSLTFRSCYLQVESVTKLVTFINARNPPTTPGSIQGQSVVTRIQSLELLESLAVDVDVQEWLKSRVPNVTIVEPVHERAVLGFVINADIFLSDEC</sequence>
<proteinExistence type="predicted"/>
<protein>
    <recommendedName>
        <fullName evidence="3">F-box domain-containing protein</fullName>
    </recommendedName>
</protein>
<name>A0AAV5ANY5_9AGAM</name>
<evidence type="ECO:0008006" key="3">
    <source>
        <dbReference type="Google" id="ProtNLM"/>
    </source>
</evidence>
<organism evidence="1 2">
    <name type="scientific">Clathrus columnatus</name>
    <dbReference type="NCBI Taxonomy" id="1419009"/>
    <lineage>
        <taxon>Eukaryota</taxon>
        <taxon>Fungi</taxon>
        <taxon>Dikarya</taxon>
        <taxon>Basidiomycota</taxon>
        <taxon>Agaricomycotina</taxon>
        <taxon>Agaricomycetes</taxon>
        <taxon>Phallomycetidae</taxon>
        <taxon>Phallales</taxon>
        <taxon>Clathraceae</taxon>
        <taxon>Clathrus</taxon>
    </lineage>
</organism>
<evidence type="ECO:0000313" key="1">
    <source>
        <dbReference type="EMBL" id="GJJ14768.1"/>
    </source>
</evidence>
<dbReference type="Proteomes" id="UP001050691">
    <property type="component" value="Unassembled WGS sequence"/>
</dbReference>
<dbReference type="SUPFAM" id="SSF52047">
    <property type="entry name" value="RNI-like"/>
    <property type="match status" value="1"/>
</dbReference>
<dbReference type="InterPro" id="IPR036047">
    <property type="entry name" value="F-box-like_dom_sf"/>
</dbReference>
<dbReference type="AlphaFoldDB" id="A0AAV5ANY5"/>
<comment type="caution">
    <text evidence="1">The sequence shown here is derived from an EMBL/GenBank/DDBJ whole genome shotgun (WGS) entry which is preliminary data.</text>
</comment>
<keyword evidence="2" id="KW-1185">Reference proteome</keyword>
<dbReference type="EMBL" id="BPWL01000010">
    <property type="protein sequence ID" value="GJJ14768.1"/>
    <property type="molecule type" value="Genomic_DNA"/>
</dbReference>
<evidence type="ECO:0000313" key="2">
    <source>
        <dbReference type="Proteomes" id="UP001050691"/>
    </source>
</evidence>
<dbReference type="SUPFAM" id="SSF81383">
    <property type="entry name" value="F-box domain"/>
    <property type="match status" value="1"/>
</dbReference>
<reference evidence="1" key="1">
    <citation type="submission" date="2021-10" db="EMBL/GenBank/DDBJ databases">
        <title>De novo Genome Assembly of Clathrus columnatus (Basidiomycota, Fungi) Using Illumina and Nanopore Sequence Data.</title>
        <authorList>
            <person name="Ogiso-Tanaka E."/>
            <person name="Itagaki H."/>
            <person name="Hosoya T."/>
            <person name="Hosaka K."/>
        </authorList>
    </citation>
    <scope>NUCLEOTIDE SEQUENCE</scope>
    <source>
        <strain evidence="1">MO-923</strain>
    </source>
</reference>
<accession>A0AAV5ANY5</accession>
<gene>
    <name evidence="1" type="ORF">Clacol_009036</name>
</gene>